<sequence>MMATPVLAQDDGHEGMTYIHAGTVIAVPGQTPLRNQTIIIDDGKVMGIEAGFLADADATIIDLKNMTVLPGLIDSHVHLRADNDSGSREDVVKMESGDVALQAAAHAKTTLMAGFTAVQDVGGPKEIFALRRAIKKGLVPGPHIRAAGSSISATGGHGDFHGFKADILELYKSPTICDGVADCRRAVRQAVKNGADVIKVTATGGVMSNTNAGTGQQLMDDELKAIVDTARTMGRKVTAHAHDKGGIDAALRAGINSIEHGSFMDAETAGLFKRNNAVLIPTVLAGKTVEEWAKDPNTFLPPNSVAKARQVGPAMQDMARLAYENGVTIAFGTDSGVSKHGDNAKEFQYLVIAGMSPMEAITSATITAAKHIEMFDKIGSLEVGKYADIIAVDGDPLADVAELMDVDFVMKGGIVYKHDTAD</sequence>
<dbReference type="EMBL" id="BMZH01000009">
    <property type="protein sequence ID" value="GHA98857.1"/>
    <property type="molecule type" value="Genomic_DNA"/>
</dbReference>
<dbReference type="InterPro" id="IPR006680">
    <property type="entry name" value="Amidohydro-rel"/>
</dbReference>
<accession>A0A8J3CTF3</accession>
<dbReference type="GO" id="GO:0016810">
    <property type="term" value="F:hydrolase activity, acting on carbon-nitrogen (but not peptide) bonds"/>
    <property type="evidence" value="ECO:0007669"/>
    <property type="project" value="InterPro"/>
</dbReference>
<keyword evidence="3" id="KW-1185">Reference proteome</keyword>
<protein>
    <submittedName>
        <fullName evidence="2">Xaa-Pro dipeptidase</fullName>
    </submittedName>
</protein>
<dbReference type="AlphaFoldDB" id="A0A8J3CTF3"/>
<evidence type="ECO:0000313" key="3">
    <source>
        <dbReference type="Proteomes" id="UP000634004"/>
    </source>
</evidence>
<dbReference type="CDD" id="cd01299">
    <property type="entry name" value="Met_dep_hydrolase_A"/>
    <property type="match status" value="1"/>
</dbReference>
<organism evidence="2 3">
    <name type="scientific">Algimonas arctica</name>
    <dbReference type="NCBI Taxonomy" id="1479486"/>
    <lineage>
        <taxon>Bacteria</taxon>
        <taxon>Pseudomonadati</taxon>
        <taxon>Pseudomonadota</taxon>
        <taxon>Alphaproteobacteria</taxon>
        <taxon>Maricaulales</taxon>
        <taxon>Robiginitomaculaceae</taxon>
        <taxon>Algimonas</taxon>
    </lineage>
</organism>
<dbReference type="PANTHER" id="PTHR43135">
    <property type="entry name" value="ALPHA-D-RIBOSE 1-METHYLPHOSPHONATE 5-TRIPHOSPHATE DIPHOSPHATASE"/>
    <property type="match status" value="1"/>
</dbReference>
<dbReference type="InterPro" id="IPR011059">
    <property type="entry name" value="Metal-dep_hydrolase_composite"/>
</dbReference>
<reference evidence="2" key="1">
    <citation type="journal article" date="2014" name="Int. J. Syst. Evol. Microbiol.">
        <title>Complete genome sequence of Corynebacterium casei LMG S-19264T (=DSM 44701T), isolated from a smear-ripened cheese.</title>
        <authorList>
            <consortium name="US DOE Joint Genome Institute (JGI-PGF)"/>
            <person name="Walter F."/>
            <person name="Albersmeier A."/>
            <person name="Kalinowski J."/>
            <person name="Ruckert C."/>
        </authorList>
    </citation>
    <scope>NUCLEOTIDE SEQUENCE</scope>
    <source>
        <strain evidence="2">KCTC 32513</strain>
    </source>
</reference>
<dbReference type="SUPFAM" id="SSF51338">
    <property type="entry name" value="Composite domain of metallo-dependent hydrolases"/>
    <property type="match status" value="1"/>
</dbReference>
<dbReference type="Gene3D" id="2.30.40.10">
    <property type="entry name" value="Urease, subunit C, domain 1"/>
    <property type="match status" value="1"/>
</dbReference>
<proteinExistence type="predicted"/>
<dbReference type="Proteomes" id="UP000634004">
    <property type="component" value="Unassembled WGS sequence"/>
</dbReference>
<name>A0A8J3CTF3_9PROT</name>
<dbReference type="SUPFAM" id="SSF51556">
    <property type="entry name" value="Metallo-dependent hydrolases"/>
    <property type="match status" value="1"/>
</dbReference>
<comment type="caution">
    <text evidence="2">The sequence shown here is derived from an EMBL/GenBank/DDBJ whole genome shotgun (WGS) entry which is preliminary data.</text>
</comment>
<dbReference type="InterPro" id="IPR032466">
    <property type="entry name" value="Metal_Hydrolase"/>
</dbReference>
<gene>
    <name evidence="2" type="ORF">GCM10009069_22260</name>
</gene>
<evidence type="ECO:0000259" key="1">
    <source>
        <dbReference type="Pfam" id="PF01979"/>
    </source>
</evidence>
<feature type="domain" description="Amidohydrolase-related" evidence="1">
    <location>
        <begin position="67"/>
        <end position="414"/>
    </location>
</feature>
<dbReference type="Gene3D" id="3.20.20.140">
    <property type="entry name" value="Metal-dependent hydrolases"/>
    <property type="match status" value="1"/>
</dbReference>
<dbReference type="InterPro" id="IPR057744">
    <property type="entry name" value="OTAase-like"/>
</dbReference>
<dbReference type="PANTHER" id="PTHR43135:SF3">
    <property type="entry name" value="ALPHA-D-RIBOSE 1-METHYLPHOSPHONATE 5-TRIPHOSPHATE DIPHOSPHATASE"/>
    <property type="match status" value="1"/>
</dbReference>
<dbReference type="Pfam" id="PF01979">
    <property type="entry name" value="Amidohydro_1"/>
    <property type="match status" value="1"/>
</dbReference>
<dbReference type="InterPro" id="IPR051781">
    <property type="entry name" value="Metallo-dep_Hydrolase"/>
</dbReference>
<evidence type="ECO:0000313" key="2">
    <source>
        <dbReference type="EMBL" id="GHA98857.1"/>
    </source>
</evidence>
<reference evidence="2" key="2">
    <citation type="submission" date="2020-09" db="EMBL/GenBank/DDBJ databases">
        <authorList>
            <person name="Sun Q."/>
            <person name="Kim S."/>
        </authorList>
    </citation>
    <scope>NUCLEOTIDE SEQUENCE</scope>
    <source>
        <strain evidence="2">KCTC 32513</strain>
    </source>
</reference>